<name>A0ABR4PV26_9HELO</name>
<proteinExistence type="predicted"/>
<accession>A0ABR4PV26</accession>
<dbReference type="Proteomes" id="UP001629113">
    <property type="component" value="Unassembled WGS sequence"/>
</dbReference>
<evidence type="ECO:0000313" key="1">
    <source>
        <dbReference type="EMBL" id="KAL3427214.1"/>
    </source>
</evidence>
<protein>
    <submittedName>
        <fullName evidence="1">Uncharacterized protein</fullName>
    </submittedName>
</protein>
<gene>
    <name evidence="1" type="ORF">PVAG01_00723</name>
</gene>
<sequence length="621" mass="71843">MLFPLFSDGNWENFHTVDPATGTASLRYQTPEIRAAVYPSLLLATKLFHAARICEFFTTWLIDIDHYVPVDPNRIPQQYTIQNPQAPQLYTIPPKNPNINRAAQQQQLTDDLKNIASGFRIRFRGGNGSAHASTAYLRPTLSVDINSSDVQLIMRKDLSDAERMGLQAHLGITLFHELIHPYYLNEPSSELGESAEQNILLGTIRLFSYDNRPPLGFWHEDGWPNAHYKISITSIHNTPTLLQPRLTDTITKYPIPVTTFEDVFQDEFWEVAVKCFGIETIYDSSRRLGVEEQLKFKPNGDHYSKSTRIVEYWATHDRLNLINSNPWEARKTKLTNKLNAVPAENRAATAAQPFLQRMAILLRNMAEETTAAQEYWEQSNQFQMLIKDITRGGTFSVTLLLSRLDDIENHHRELVIRTIKREQIRQERFGQERDDHIRFNRELQDFLQRLQMNSPAHRLQIGPVMMRLDFARLLLVDPADPEAQNSTVWNQDDWANLKELDALFTESNNRPEQRSRHHIPIIGEYKKVLTCARSPHFCWYDILRLKLLRASVYEGKKIRDHQNRFNLLRSYESGIAEVKAEFNGLRYSSGLKYPQAYVDAFATMDALETRVRDILGYPATS</sequence>
<evidence type="ECO:0000313" key="2">
    <source>
        <dbReference type="Proteomes" id="UP001629113"/>
    </source>
</evidence>
<comment type="caution">
    <text evidence="1">The sequence shown here is derived from an EMBL/GenBank/DDBJ whole genome shotgun (WGS) entry which is preliminary data.</text>
</comment>
<keyword evidence="2" id="KW-1185">Reference proteome</keyword>
<dbReference type="EMBL" id="JBFCZG010000001">
    <property type="protein sequence ID" value="KAL3427214.1"/>
    <property type="molecule type" value="Genomic_DNA"/>
</dbReference>
<organism evidence="1 2">
    <name type="scientific">Phlyctema vagabunda</name>
    <dbReference type="NCBI Taxonomy" id="108571"/>
    <lineage>
        <taxon>Eukaryota</taxon>
        <taxon>Fungi</taxon>
        <taxon>Dikarya</taxon>
        <taxon>Ascomycota</taxon>
        <taxon>Pezizomycotina</taxon>
        <taxon>Leotiomycetes</taxon>
        <taxon>Helotiales</taxon>
        <taxon>Dermateaceae</taxon>
        <taxon>Phlyctema</taxon>
    </lineage>
</organism>
<reference evidence="1 2" key="1">
    <citation type="submission" date="2024-06" db="EMBL/GenBank/DDBJ databases">
        <title>Complete genome of Phlyctema vagabunda strain 19-DSS-EL-015.</title>
        <authorList>
            <person name="Fiorenzani C."/>
        </authorList>
    </citation>
    <scope>NUCLEOTIDE SEQUENCE [LARGE SCALE GENOMIC DNA]</scope>
    <source>
        <strain evidence="1 2">19-DSS-EL-015</strain>
    </source>
</reference>